<reference evidence="2" key="1">
    <citation type="journal article" date="2015" name="Nature">
        <title>Complex archaea that bridge the gap between prokaryotes and eukaryotes.</title>
        <authorList>
            <person name="Spang A."/>
            <person name="Saw J.H."/>
            <person name="Jorgensen S.L."/>
            <person name="Zaremba-Niedzwiedzka K."/>
            <person name="Martijn J."/>
            <person name="Lind A.E."/>
            <person name="van Eijk R."/>
            <person name="Schleper C."/>
            <person name="Guy L."/>
            <person name="Ettema T.J."/>
        </authorList>
    </citation>
    <scope>NUCLEOTIDE SEQUENCE</scope>
</reference>
<accession>A0A0F9K4Y8</accession>
<dbReference type="PROSITE" id="PS51318">
    <property type="entry name" value="TAT"/>
    <property type="match status" value="1"/>
</dbReference>
<organism evidence="2">
    <name type="scientific">marine sediment metagenome</name>
    <dbReference type="NCBI Taxonomy" id="412755"/>
    <lineage>
        <taxon>unclassified sequences</taxon>
        <taxon>metagenomes</taxon>
        <taxon>ecological metagenomes</taxon>
    </lineage>
</organism>
<protein>
    <submittedName>
        <fullName evidence="2">Uncharacterized protein</fullName>
    </submittedName>
</protein>
<dbReference type="AlphaFoldDB" id="A0A0F9K4Y8"/>
<feature type="region of interest" description="Disordered" evidence="1">
    <location>
        <begin position="217"/>
        <end position="252"/>
    </location>
</feature>
<gene>
    <name evidence="2" type="ORF">LCGC14_1373850</name>
</gene>
<evidence type="ECO:0000256" key="1">
    <source>
        <dbReference type="SAM" id="MobiDB-lite"/>
    </source>
</evidence>
<name>A0A0F9K4Y8_9ZZZZ</name>
<sequence>MADSDNTRTMPSVTRRKLLTATTIAAMALPFHNGSFATADTLAGNPSFDPALALWNDWRRANLATIALCRKQQRLETSLVKTIGFPKVEVYRPGAEGAVIVCSPDAIDEVFGDNPAYAELRRKSKADLVAHQARWNTEDRRIGYSAALRAERIAALHKQDMSEALISTPATTLAGIAGKLDAVMREGESSEECDEFPWPELRAVLTDLVRIAKALQPGSFMPGSDRTKPYPRRSRNRVSSSVTMSQRHSRMT</sequence>
<comment type="caution">
    <text evidence="2">The sequence shown here is derived from an EMBL/GenBank/DDBJ whole genome shotgun (WGS) entry which is preliminary data.</text>
</comment>
<proteinExistence type="predicted"/>
<dbReference type="EMBL" id="LAZR01008705">
    <property type="protein sequence ID" value="KKM77058.1"/>
    <property type="molecule type" value="Genomic_DNA"/>
</dbReference>
<dbReference type="InterPro" id="IPR006311">
    <property type="entry name" value="TAT_signal"/>
</dbReference>
<evidence type="ECO:0000313" key="2">
    <source>
        <dbReference type="EMBL" id="KKM77058.1"/>
    </source>
</evidence>